<evidence type="ECO:0000313" key="4">
    <source>
        <dbReference type="Proteomes" id="UP001204445"/>
    </source>
</evidence>
<keyword evidence="4" id="KW-1185">Reference proteome</keyword>
<dbReference type="HAMAP" id="MF_00003">
    <property type="entry name" value="RbfA"/>
    <property type="match status" value="1"/>
</dbReference>
<name>A0AAE3L1F2_9GAMM</name>
<accession>A0AAE3L1F2</accession>
<dbReference type="NCBIfam" id="TIGR00082">
    <property type="entry name" value="rbfA"/>
    <property type="match status" value="1"/>
</dbReference>
<dbReference type="GO" id="GO:0005829">
    <property type="term" value="C:cytosol"/>
    <property type="evidence" value="ECO:0007669"/>
    <property type="project" value="TreeGrafter"/>
</dbReference>
<gene>
    <name evidence="2" type="primary">rbfA</name>
    <name evidence="3" type="ORF">J2T55_001516</name>
</gene>
<comment type="subcellular location">
    <subcellularLocation>
        <location evidence="2">Cytoplasm</location>
    </subcellularLocation>
</comment>
<dbReference type="Proteomes" id="UP001204445">
    <property type="component" value="Unassembled WGS sequence"/>
</dbReference>
<keyword evidence="2" id="KW-0963">Cytoplasm</keyword>
<dbReference type="SUPFAM" id="SSF89919">
    <property type="entry name" value="Ribosome-binding factor A, RbfA"/>
    <property type="match status" value="1"/>
</dbReference>
<dbReference type="EMBL" id="JANUCT010000009">
    <property type="protein sequence ID" value="MCS3903490.1"/>
    <property type="molecule type" value="Genomic_DNA"/>
</dbReference>
<comment type="subunit">
    <text evidence="2">Monomer. Binds 30S ribosomal subunits, but not 50S ribosomal subunits or 70S ribosomes.</text>
</comment>
<dbReference type="PANTHER" id="PTHR33515:SF1">
    <property type="entry name" value="RIBOSOME-BINDING FACTOR A, CHLOROPLASTIC-RELATED"/>
    <property type="match status" value="1"/>
</dbReference>
<comment type="function">
    <text evidence="2">One of several proteins that assist in the late maturation steps of the functional core of the 30S ribosomal subunit. Associates with free 30S ribosomal subunits (but not with 30S subunits that are part of 70S ribosomes or polysomes). Required for efficient processing of 16S rRNA. May interact with the 5'-terminal helix region of 16S rRNA.</text>
</comment>
<dbReference type="GO" id="GO:0043024">
    <property type="term" value="F:ribosomal small subunit binding"/>
    <property type="evidence" value="ECO:0007669"/>
    <property type="project" value="TreeGrafter"/>
</dbReference>
<evidence type="ECO:0000313" key="3">
    <source>
        <dbReference type="EMBL" id="MCS3903490.1"/>
    </source>
</evidence>
<evidence type="ECO:0000256" key="2">
    <source>
        <dbReference type="HAMAP-Rule" id="MF_00003"/>
    </source>
</evidence>
<dbReference type="PANTHER" id="PTHR33515">
    <property type="entry name" value="RIBOSOME-BINDING FACTOR A, CHLOROPLASTIC-RELATED"/>
    <property type="match status" value="1"/>
</dbReference>
<dbReference type="InterPro" id="IPR015946">
    <property type="entry name" value="KH_dom-like_a/b"/>
</dbReference>
<sequence>MPREYGRNKRVGDQIQRELAQIIQHESLGQPHEQAARLITVAKADVSPDLSYAKIYITSLDESVDRKTLLSSLNDQAPHYRHCLAQVLTMRSVPRLKFVYDEVQEYGARMTRLIDSLNKPGGRDDSDAS</sequence>
<dbReference type="GO" id="GO:0030490">
    <property type="term" value="P:maturation of SSU-rRNA"/>
    <property type="evidence" value="ECO:0007669"/>
    <property type="project" value="UniProtKB-UniRule"/>
</dbReference>
<reference evidence="3" key="1">
    <citation type="submission" date="2022-08" db="EMBL/GenBank/DDBJ databases">
        <title>Genomic Encyclopedia of Type Strains, Phase III (KMG-III): the genomes of soil and plant-associated and newly described type strains.</title>
        <authorList>
            <person name="Whitman W."/>
        </authorList>
    </citation>
    <scope>NUCLEOTIDE SEQUENCE</scope>
    <source>
        <strain evidence="3">HMT 1</strain>
    </source>
</reference>
<proteinExistence type="inferred from homology"/>
<dbReference type="InterPro" id="IPR023799">
    <property type="entry name" value="RbfA_dom_sf"/>
</dbReference>
<dbReference type="Gene3D" id="3.30.300.20">
    <property type="match status" value="1"/>
</dbReference>
<protein>
    <recommendedName>
        <fullName evidence="2">Ribosome-binding factor A</fullName>
    </recommendedName>
</protein>
<dbReference type="AlphaFoldDB" id="A0AAE3L1F2"/>
<evidence type="ECO:0000256" key="1">
    <source>
        <dbReference type="ARBA" id="ARBA00022517"/>
    </source>
</evidence>
<dbReference type="RefSeq" id="WP_259055293.1">
    <property type="nucleotide sequence ID" value="NZ_JANUCT010000009.1"/>
</dbReference>
<comment type="similarity">
    <text evidence="2">Belongs to the RbfA family.</text>
</comment>
<keyword evidence="1 2" id="KW-0690">Ribosome biogenesis</keyword>
<comment type="caution">
    <text evidence="3">The sequence shown here is derived from an EMBL/GenBank/DDBJ whole genome shotgun (WGS) entry which is preliminary data.</text>
</comment>
<dbReference type="Pfam" id="PF02033">
    <property type="entry name" value="RBFA"/>
    <property type="match status" value="1"/>
</dbReference>
<organism evidence="3 4">
    <name type="scientific">Methylohalomonas lacus</name>
    <dbReference type="NCBI Taxonomy" id="398773"/>
    <lineage>
        <taxon>Bacteria</taxon>
        <taxon>Pseudomonadati</taxon>
        <taxon>Pseudomonadota</taxon>
        <taxon>Gammaproteobacteria</taxon>
        <taxon>Methylohalomonadales</taxon>
        <taxon>Methylohalomonadaceae</taxon>
        <taxon>Methylohalomonas</taxon>
    </lineage>
</organism>
<dbReference type="InterPro" id="IPR000238">
    <property type="entry name" value="RbfA"/>
</dbReference>